<reference evidence="2 3" key="1">
    <citation type="journal article" date="2015" name="Parasit. Vectors">
        <title>Draft genome of the scabies mite.</title>
        <authorList>
            <person name="Rider S.D.Jr."/>
            <person name="Morgan M.S."/>
            <person name="Arlian L.G."/>
        </authorList>
    </citation>
    <scope>NUCLEOTIDE SEQUENCE [LARGE SCALE GENOMIC DNA]</scope>
    <source>
        <strain evidence="2">Arlian Lab</strain>
    </source>
</reference>
<name>A0A132A2B7_SARSC</name>
<dbReference type="Proteomes" id="UP000616769">
    <property type="component" value="Unassembled WGS sequence"/>
</dbReference>
<dbReference type="AlphaFoldDB" id="A0A132A2B7"/>
<proteinExistence type="predicted"/>
<dbReference type="EMBL" id="JXLN01010066">
    <property type="protein sequence ID" value="KPM05054.1"/>
    <property type="molecule type" value="Genomic_DNA"/>
</dbReference>
<sequence length="199" mass="21525">MRYWAGCLGAHTSVSFLKAWEGWDLGWQERGDLSGRTHSPAAPMLGSCMPNYLSCSFEHCHLPGWLGFTAFELGWLCPWDTLLPPGALPECGPLSVPQLHPDPAEQGGQCAAAPYCSRCHHPLPPRGPLCYYHVLGGPQHEGRGQGPRGGTLDQGGQELHAHFPPRPLTWVETNLAHVSVAQGGPITDLLWLPGQLSDA</sequence>
<feature type="region of interest" description="Disordered" evidence="1">
    <location>
        <begin position="141"/>
        <end position="163"/>
    </location>
</feature>
<organism evidence="2 3">
    <name type="scientific">Sarcoptes scabiei</name>
    <name type="common">Itch mite</name>
    <name type="synonym">Acarus scabiei</name>
    <dbReference type="NCBI Taxonomy" id="52283"/>
    <lineage>
        <taxon>Eukaryota</taxon>
        <taxon>Metazoa</taxon>
        <taxon>Ecdysozoa</taxon>
        <taxon>Arthropoda</taxon>
        <taxon>Chelicerata</taxon>
        <taxon>Arachnida</taxon>
        <taxon>Acari</taxon>
        <taxon>Acariformes</taxon>
        <taxon>Sarcoptiformes</taxon>
        <taxon>Astigmata</taxon>
        <taxon>Psoroptidia</taxon>
        <taxon>Sarcoptoidea</taxon>
        <taxon>Sarcoptidae</taxon>
        <taxon>Sarcoptinae</taxon>
        <taxon>Sarcoptes</taxon>
    </lineage>
</organism>
<evidence type="ECO:0000256" key="1">
    <source>
        <dbReference type="SAM" id="MobiDB-lite"/>
    </source>
</evidence>
<evidence type="ECO:0000313" key="2">
    <source>
        <dbReference type="EMBL" id="KPM05054.1"/>
    </source>
</evidence>
<evidence type="ECO:0000313" key="3">
    <source>
        <dbReference type="Proteomes" id="UP000616769"/>
    </source>
</evidence>
<accession>A0A132A2B7</accession>
<comment type="caution">
    <text evidence="2">The sequence shown here is derived from an EMBL/GenBank/DDBJ whole genome shotgun (WGS) entry which is preliminary data.</text>
</comment>
<feature type="compositionally biased region" description="Gly residues" evidence="1">
    <location>
        <begin position="144"/>
        <end position="153"/>
    </location>
</feature>
<protein>
    <submittedName>
        <fullName evidence="2">Uncharacterized protein</fullName>
    </submittedName>
</protein>
<dbReference type="VEuPathDB" id="VectorBase:SSCA006167"/>
<gene>
    <name evidence="2" type="ORF">QR98_0035130</name>
</gene>